<comment type="caution">
    <text evidence="1">The sequence shown here is derived from an EMBL/GenBank/DDBJ whole genome shotgun (WGS) entry which is preliminary data.</text>
</comment>
<evidence type="ECO:0008006" key="3">
    <source>
        <dbReference type="Google" id="ProtNLM"/>
    </source>
</evidence>
<proteinExistence type="predicted"/>
<gene>
    <name evidence="1" type="ORF">P8X34_03915</name>
</gene>
<dbReference type="Proteomes" id="UP001571980">
    <property type="component" value="Unassembled WGS sequence"/>
</dbReference>
<name>A0ABV4T2E7_9EURY</name>
<accession>A0ABV4T2E7</accession>
<protein>
    <recommendedName>
        <fullName evidence="3">CARDB domain-containing protein</fullName>
    </recommendedName>
</protein>
<reference evidence="1 2" key="1">
    <citation type="submission" date="2023-03" db="EMBL/GenBank/DDBJ databases">
        <title>Speciation in Pyrococcus: adaptation to high temperature as a mechanism.</title>
        <authorList>
            <person name="Gu J."/>
        </authorList>
    </citation>
    <scope>NUCLEOTIDE SEQUENCE [LARGE SCALE GENOMIC DNA]</scope>
    <source>
        <strain evidence="1 2">LMOA34</strain>
    </source>
</reference>
<organism evidence="1 2">
    <name type="scientific">Pyrococcus kukulkanii</name>
    <dbReference type="NCBI Taxonomy" id="1609559"/>
    <lineage>
        <taxon>Archaea</taxon>
        <taxon>Methanobacteriati</taxon>
        <taxon>Methanobacteriota</taxon>
        <taxon>Thermococci</taxon>
        <taxon>Thermococcales</taxon>
        <taxon>Thermococcaceae</taxon>
        <taxon>Pyrococcus</taxon>
    </lineage>
</organism>
<dbReference type="EMBL" id="JARRIG010000002">
    <property type="protein sequence ID" value="MFA4803895.1"/>
    <property type="molecule type" value="Genomic_DNA"/>
</dbReference>
<sequence>MLDDYSTEAGEHGWIVYLYEKIANNRFVRRDSADGIVEVSEENEGMSGKLVVGNREGSEVTFDVIVENRGQEIVYYPVVRVYYSYEAPDGEFGKPILVFERQPKELFPGETYKDWFKMTLTNPGKHYFTLYVNGKWEDEETITITSKANIEAWMECAPEFVSDDVNSVTCEINVKNSGSASAEVWVTNIYFAGGEVYDRSSDNNLVNPNPSSLSLDPSSSGAFTFTIPINDELQERIPVDLSNINPGTPIAIKAYINQLKEPITYVIEMNPREKAITEEVKDYIVNKVENDPWGTGELIGGIIIFGTSALKKDPRIMAFGLILWMIVEGTKTLPEASGDNNLIMGDNE</sequence>
<evidence type="ECO:0000313" key="2">
    <source>
        <dbReference type="Proteomes" id="UP001571980"/>
    </source>
</evidence>
<dbReference type="RefSeq" id="WP_372823388.1">
    <property type="nucleotide sequence ID" value="NZ_JARRIF010000003.1"/>
</dbReference>
<evidence type="ECO:0000313" key="1">
    <source>
        <dbReference type="EMBL" id="MFA4803895.1"/>
    </source>
</evidence>
<keyword evidence="2" id="KW-1185">Reference proteome</keyword>